<reference evidence="9 10" key="1">
    <citation type="journal article" date="2016" name="Microbes Environ.">
        <title>Phylogenetically diverse aerobic anoxygenic phototrophic bacteria isolated from epilithic biofilms in Tama river, Japan.</title>
        <authorList>
            <person name="Hirose S."/>
            <person name="Matsuura K."/>
            <person name="Haruta S."/>
        </authorList>
    </citation>
    <scope>NUCLEOTIDE SEQUENCE [LARGE SCALE GENOMIC DNA]</scope>
    <source>
        <strain evidence="9 10">S08</strain>
    </source>
</reference>
<name>A0ABM7Y4M8_9PROT</name>
<comment type="function">
    <text evidence="2">Catalyzes the hydrolysis of 5-hydroxyisourate (HIU) to 2-oxo-4-hydroxy-4-carboxy-5-ureidoimidazoline (OHCU).</text>
</comment>
<dbReference type="InterPro" id="IPR014306">
    <property type="entry name" value="Hydroxyisourate_hydrolase"/>
</dbReference>
<dbReference type="InterPro" id="IPR023416">
    <property type="entry name" value="Transthyretin/HIU_hydrolase_d"/>
</dbReference>
<dbReference type="Pfam" id="PF00576">
    <property type="entry name" value="Transthyretin"/>
    <property type="match status" value="1"/>
</dbReference>
<organism evidence="9 10">
    <name type="scientific">Roseomonas fluvialis</name>
    <dbReference type="NCBI Taxonomy" id="1750527"/>
    <lineage>
        <taxon>Bacteria</taxon>
        <taxon>Pseudomonadati</taxon>
        <taxon>Pseudomonadota</taxon>
        <taxon>Alphaproteobacteria</taxon>
        <taxon>Acetobacterales</taxon>
        <taxon>Roseomonadaceae</taxon>
        <taxon>Roseomonas</taxon>
    </lineage>
</organism>
<dbReference type="EMBL" id="AP025637">
    <property type="protein sequence ID" value="BDG72844.1"/>
    <property type="molecule type" value="Genomic_DNA"/>
</dbReference>
<dbReference type="Proteomes" id="UP000831327">
    <property type="component" value="Chromosome"/>
</dbReference>
<dbReference type="PROSITE" id="PS00768">
    <property type="entry name" value="TRANSTHYRETIN_1"/>
    <property type="match status" value="1"/>
</dbReference>
<dbReference type="Gene3D" id="2.60.40.180">
    <property type="entry name" value="Transthyretin/hydroxyisourate hydrolase domain"/>
    <property type="match status" value="1"/>
</dbReference>
<accession>A0ABM7Y4M8</accession>
<keyword evidence="6 7" id="KW-0378">Hydrolase</keyword>
<dbReference type="NCBIfam" id="TIGR02962">
    <property type="entry name" value="hdxy_isourate"/>
    <property type="match status" value="1"/>
</dbReference>
<evidence type="ECO:0000313" key="10">
    <source>
        <dbReference type="Proteomes" id="UP000831327"/>
    </source>
</evidence>
<comment type="subunit">
    <text evidence="4 7">Homotetramer.</text>
</comment>
<comment type="catalytic activity">
    <reaction evidence="1 7">
        <text>5-hydroxyisourate + H2O = 5-hydroxy-2-oxo-4-ureido-2,5-dihydro-1H-imidazole-5-carboxylate + H(+)</text>
        <dbReference type="Rhea" id="RHEA:23736"/>
        <dbReference type="ChEBI" id="CHEBI:15377"/>
        <dbReference type="ChEBI" id="CHEBI:15378"/>
        <dbReference type="ChEBI" id="CHEBI:18072"/>
        <dbReference type="ChEBI" id="CHEBI:58639"/>
        <dbReference type="EC" id="3.5.2.17"/>
    </reaction>
</comment>
<dbReference type="EC" id="3.5.2.17" evidence="7"/>
<evidence type="ECO:0000256" key="3">
    <source>
        <dbReference type="ARBA" id="ARBA00009850"/>
    </source>
</evidence>
<dbReference type="PRINTS" id="PR00189">
    <property type="entry name" value="TRNSTHYRETIN"/>
</dbReference>
<evidence type="ECO:0000256" key="6">
    <source>
        <dbReference type="ARBA" id="ARBA00022801"/>
    </source>
</evidence>
<evidence type="ECO:0000313" key="9">
    <source>
        <dbReference type="EMBL" id="BDG72844.1"/>
    </source>
</evidence>
<evidence type="ECO:0000256" key="2">
    <source>
        <dbReference type="ARBA" id="ARBA00002704"/>
    </source>
</evidence>
<dbReference type="InterPro" id="IPR036817">
    <property type="entry name" value="Transthyretin/HIU_hydrolase_sf"/>
</dbReference>
<dbReference type="PANTHER" id="PTHR10395">
    <property type="entry name" value="URICASE AND TRANSTHYRETIN-RELATED"/>
    <property type="match status" value="1"/>
</dbReference>
<evidence type="ECO:0000256" key="1">
    <source>
        <dbReference type="ARBA" id="ARBA00001043"/>
    </source>
</evidence>
<evidence type="ECO:0000256" key="4">
    <source>
        <dbReference type="ARBA" id="ARBA00011881"/>
    </source>
</evidence>
<evidence type="ECO:0000259" key="8">
    <source>
        <dbReference type="Pfam" id="PF00576"/>
    </source>
</evidence>
<protein>
    <recommendedName>
        <fullName evidence="7">5-hydroxyisourate hydrolase</fullName>
        <shortName evidence="7">HIU hydrolase</shortName>
        <shortName evidence="7">HIUHase</shortName>
        <ecNumber evidence="7">3.5.2.17</ecNumber>
    </recommendedName>
</protein>
<dbReference type="GO" id="GO:0016787">
    <property type="term" value="F:hydrolase activity"/>
    <property type="evidence" value="ECO:0007669"/>
    <property type="project" value="UniProtKB-KW"/>
</dbReference>
<dbReference type="PANTHER" id="PTHR10395:SF7">
    <property type="entry name" value="5-HYDROXYISOURATE HYDROLASE"/>
    <property type="match status" value="1"/>
</dbReference>
<evidence type="ECO:0000256" key="7">
    <source>
        <dbReference type="RuleBase" id="RU361270"/>
    </source>
</evidence>
<dbReference type="InterPro" id="IPR023418">
    <property type="entry name" value="Thyroxine_BS"/>
</dbReference>
<comment type="similarity">
    <text evidence="3 7">Belongs to the transthyretin family. 5-hydroxyisourate hydrolase subfamily.</text>
</comment>
<keyword evidence="5 7" id="KW-0659">Purine metabolism</keyword>
<keyword evidence="10" id="KW-1185">Reference proteome</keyword>
<gene>
    <name evidence="9" type="ORF">Rmf_27730</name>
</gene>
<evidence type="ECO:0000256" key="5">
    <source>
        <dbReference type="ARBA" id="ARBA00022631"/>
    </source>
</evidence>
<dbReference type="InterPro" id="IPR000895">
    <property type="entry name" value="Transthyretin/HIU_hydrolase"/>
</dbReference>
<dbReference type="CDD" id="cd05822">
    <property type="entry name" value="TLP_HIUase"/>
    <property type="match status" value="1"/>
</dbReference>
<feature type="domain" description="Transthyretin/hydroxyisourate hydrolase" evidence="8">
    <location>
        <begin position="9"/>
        <end position="119"/>
    </location>
</feature>
<dbReference type="SUPFAM" id="SSF49472">
    <property type="entry name" value="Transthyretin (synonym: prealbumin)"/>
    <property type="match status" value="1"/>
</dbReference>
<sequence length="120" mass="12861">MTGNGPGTLSTHVLNTAQGIPAEGVRVELWRMEPTAVLVSDTVTNADGRTAAPLLPDGAFRAGRHELRFHVGAYFTARGIAPDPLFLDVVAVNFGLRDGAGHYHVPLLCTPWSYTTYRGS</sequence>
<proteinExistence type="inferred from homology"/>
<dbReference type="RefSeq" id="WP_244407029.1">
    <property type="nucleotide sequence ID" value="NZ_AP025637.1"/>
</dbReference>